<dbReference type="AlphaFoldDB" id="A0AAU0UN61"/>
<evidence type="ECO:0000259" key="8">
    <source>
        <dbReference type="PROSITE" id="PS50928"/>
    </source>
</evidence>
<feature type="transmembrane region" description="Helical" evidence="7">
    <location>
        <begin position="164"/>
        <end position="184"/>
    </location>
</feature>
<reference evidence="9 10" key="1">
    <citation type="submission" date="2023-04" db="EMBL/GenBank/DDBJ databases">
        <authorList>
            <person name="Hsu D."/>
        </authorList>
    </citation>
    <scope>NUCLEOTIDE SEQUENCE [LARGE SCALE GENOMIC DNA]</scope>
    <source>
        <strain evidence="9 10">MK1</strain>
    </source>
</reference>
<evidence type="ECO:0000256" key="4">
    <source>
        <dbReference type="ARBA" id="ARBA00022692"/>
    </source>
</evidence>
<protein>
    <submittedName>
        <fullName evidence="9">ABC transporter permease</fullName>
    </submittedName>
</protein>
<comment type="subcellular location">
    <subcellularLocation>
        <location evidence="1 7">Cell membrane</location>
        <topology evidence="1 7">Multi-pass membrane protein</topology>
    </subcellularLocation>
</comment>
<dbReference type="PANTHER" id="PTHR30151:SF19">
    <property type="entry name" value="ABC TRANSPORTER PERMEASE"/>
    <property type="match status" value="1"/>
</dbReference>
<comment type="similarity">
    <text evidence="7">Belongs to the binding-protein-dependent transport system permease family.</text>
</comment>
<evidence type="ECO:0000256" key="5">
    <source>
        <dbReference type="ARBA" id="ARBA00022989"/>
    </source>
</evidence>
<gene>
    <name evidence="9" type="ORF">MFMK1_001430</name>
</gene>
<dbReference type="SUPFAM" id="SSF161098">
    <property type="entry name" value="MetI-like"/>
    <property type="match status" value="1"/>
</dbReference>
<name>A0AAU0UN61_9FIRM</name>
<evidence type="ECO:0000256" key="7">
    <source>
        <dbReference type="RuleBase" id="RU363032"/>
    </source>
</evidence>
<feature type="transmembrane region" description="Helical" evidence="7">
    <location>
        <begin position="255"/>
        <end position="279"/>
    </location>
</feature>
<dbReference type="Gene3D" id="1.10.3720.10">
    <property type="entry name" value="MetI-like"/>
    <property type="match status" value="1"/>
</dbReference>
<keyword evidence="10" id="KW-1185">Reference proteome</keyword>
<evidence type="ECO:0000256" key="3">
    <source>
        <dbReference type="ARBA" id="ARBA00022475"/>
    </source>
</evidence>
<dbReference type="RefSeq" id="WP_366924453.1">
    <property type="nucleotide sequence ID" value="NZ_CP121694.1"/>
</dbReference>
<dbReference type="Pfam" id="PF00528">
    <property type="entry name" value="BPD_transp_1"/>
    <property type="match status" value="1"/>
</dbReference>
<evidence type="ECO:0000256" key="6">
    <source>
        <dbReference type="ARBA" id="ARBA00023136"/>
    </source>
</evidence>
<evidence type="ECO:0000313" key="10">
    <source>
        <dbReference type="Proteomes" id="UP001329915"/>
    </source>
</evidence>
<evidence type="ECO:0000313" key="9">
    <source>
        <dbReference type="EMBL" id="WRO21620.1"/>
    </source>
</evidence>
<proteinExistence type="inferred from homology"/>
<dbReference type="CDD" id="cd06261">
    <property type="entry name" value="TM_PBP2"/>
    <property type="match status" value="1"/>
</dbReference>
<accession>A0AAU0UN61</accession>
<dbReference type="InterPro" id="IPR000515">
    <property type="entry name" value="MetI-like"/>
</dbReference>
<organism evidence="9 10">
    <name type="scientific">Metallumcola ferriviriculae</name>
    <dbReference type="NCBI Taxonomy" id="3039180"/>
    <lineage>
        <taxon>Bacteria</taxon>
        <taxon>Bacillati</taxon>
        <taxon>Bacillota</taxon>
        <taxon>Clostridia</taxon>
        <taxon>Neomoorellales</taxon>
        <taxon>Desulfitibacteraceae</taxon>
        <taxon>Metallumcola</taxon>
    </lineage>
</organism>
<keyword evidence="4 7" id="KW-0812">Transmembrane</keyword>
<dbReference type="GO" id="GO:0055085">
    <property type="term" value="P:transmembrane transport"/>
    <property type="evidence" value="ECO:0007669"/>
    <property type="project" value="InterPro"/>
</dbReference>
<dbReference type="Proteomes" id="UP001329915">
    <property type="component" value="Chromosome"/>
</dbReference>
<keyword evidence="2 7" id="KW-0813">Transport</keyword>
<evidence type="ECO:0000256" key="1">
    <source>
        <dbReference type="ARBA" id="ARBA00004651"/>
    </source>
</evidence>
<dbReference type="InterPro" id="IPR035906">
    <property type="entry name" value="MetI-like_sf"/>
</dbReference>
<dbReference type="EMBL" id="CP121694">
    <property type="protein sequence ID" value="WRO21620.1"/>
    <property type="molecule type" value="Genomic_DNA"/>
</dbReference>
<keyword evidence="3" id="KW-1003">Cell membrane</keyword>
<evidence type="ECO:0000256" key="2">
    <source>
        <dbReference type="ARBA" id="ARBA00022448"/>
    </source>
</evidence>
<dbReference type="GO" id="GO:0005886">
    <property type="term" value="C:plasma membrane"/>
    <property type="evidence" value="ECO:0007669"/>
    <property type="project" value="UniProtKB-SubCell"/>
</dbReference>
<dbReference type="PROSITE" id="PS50928">
    <property type="entry name" value="ABC_TM1"/>
    <property type="match status" value="1"/>
</dbReference>
<dbReference type="KEGG" id="dbc:MFMK1_001430"/>
<sequence>MNKRTDKCSSSSLQGNNNLLQRLLTRGAKSTAHAEFLKKYRVEQLLVRLTQLAILIAFVGFWEVGASQGWIDPLLFSKPSKIWVTFYKMLMTGQLHQHIIVTVTETFAGFILGTLSGTLLAIIIWWSPFLSKVLDPYLVILNGMPKVALGPTFIVAFGGGYGGILAMAVAISIIITTIVVYSSFKEVDSNLIRLARSFGAVKKQIFSKIVLPASFPTIVSTLKVNVGLAWVGVIVGEFLVSKQGLGYLIIYGFQVFNLTLVFVSLFIIAICATLMYQAVSYFESRILKNRE</sequence>
<feature type="domain" description="ABC transmembrane type-1" evidence="8">
    <location>
        <begin position="95"/>
        <end position="276"/>
    </location>
</feature>
<keyword evidence="5 7" id="KW-1133">Transmembrane helix</keyword>
<feature type="transmembrane region" description="Helical" evidence="7">
    <location>
        <begin position="45"/>
        <end position="62"/>
    </location>
</feature>
<feature type="transmembrane region" description="Helical" evidence="7">
    <location>
        <begin position="99"/>
        <end position="125"/>
    </location>
</feature>
<keyword evidence="6 7" id="KW-0472">Membrane</keyword>
<dbReference type="PANTHER" id="PTHR30151">
    <property type="entry name" value="ALKANE SULFONATE ABC TRANSPORTER-RELATED, MEMBRANE SUBUNIT"/>
    <property type="match status" value="1"/>
</dbReference>